<dbReference type="PANTHER" id="PTHR10695:SF46">
    <property type="entry name" value="BIFUNCTIONAL COENZYME A SYNTHASE-RELATED"/>
    <property type="match status" value="1"/>
</dbReference>
<accession>A0A2L0XAD5</accession>
<comment type="pathway">
    <text evidence="5">Cofactor biosynthesis; coenzyme A biosynthesis; CoA from (R)-pantothenate: step 5/5.</text>
</comment>
<dbReference type="GO" id="GO:0005737">
    <property type="term" value="C:cytoplasm"/>
    <property type="evidence" value="ECO:0007669"/>
    <property type="project" value="UniProtKB-SubCell"/>
</dbReference>
<dbReference type="Gene3D" id="3.40.50.300">
    <property type="entry name" value="P-loop containing nucleotide triphosphate hydrolases"/>
    <property type="match status" value="1"/>
</dbReference>
<dbReference type="RefSeq" id="WP_017515849.1">
    <property type="nucleotide sequence ID" value="NZ_CP026544.1"/>
</dbReference>
<gene>
    <name evidence="5" type="primary">coaE</name>
    <name evidence="7" type="ORF">DDF84_015755</name>
</gene>
<evidence type="ECO:0000256" key="4">
    <source>
        <dbReference type="ARBA" id="ARBA00022993"/>
    </source>
</evidence>
<proteinExistence type="inferred from homology"/>
<dbReference type="InterPro" id="IPR027417">
    <property type="entry name" value="P-loop_NTPase"/>
</dbReference>
<dbReference type="EMBL" id="CP037900">
    <property type="protein sequence ID" value="QBP11110.1"/>
    <property type="molecule type" value="Genomic_DNA"/>
</dbReference>
<dbReference type="GO" id="GO:0004140">
    <property type="term" value="F:dephospho-CoA kinase activity"/>
    <property type="evidence" value="ECO:0007669"/>
    <property type="project" value="UniProtKB-UniRule"/>
</dbReference>
<comment type="subcellular location">
    <subcellularLocation>
        <location evidence="5">Cytoplasm</location>
    </subcellularLocation>
</comment>
<name>A0A2L0XAD5_9BURK</name>
<comment type="function">
    <text evidence="5">Catalyzes the phosphorylation of the 3'-hydroxyl group of dephosphocoenzyme A to form coenzyme A.</text>
</comment>
<dbReference type="InterPro" id="IPR001977">
    <property type="entry name" value="Depp_CoAkinase"/>
</dbReference>
<keyword evidence="5 7" id="KW-0808">Transferase</keyword>
<dbReference type="PANTHER" id="PTHR10695">
    <property type="entry name" value="DEPHOSPHO-COA KINASE-RELATED"/>
    <property type="match status" value="1"/>
</dbReference>
<evidence type="ECO:0000256" key="6">
    <source>
        <dbReference type="NCBIfam" id="TIGR00152"/>
    </source>
</evidence>
<dbReference type="Pfam" id="PF01121">
    <property type="entry name" value="CoaE"/>
    <property type="match status" value="1"/>
</dbReference>
<sequence length="214" mass="22843">MLEIGLTGGIGSGKTRVADMFAALGAALIDTDLIAHEITAPGGPAIAPLVAAFGPGCLRQDGAMDRDAMRALVFSDPSAKTRLEGITHPLIRQATEARATAIREAGHNPYLIYVVPLLVESSTWRARVGRVLVVDCQEETQIARVMARNGFTRDQVLAIMRRQATRAERMAVADDLIDNDGPPEALDAQVTKLDALYRSLSDTSGNTSENAAHP</sequence>
<dbReference type="HAMAP" id="MF_00376">
    <property type="entry name" value="Dephospho_CoA_kinase"/>
    <property type="match status" value="1"/>
</dbReference>
<comment type="similarity">
    <text evidence="1 5">Belongs to the CoaE family.</text>
</comment>
<evidence type="ECO:0000256" key="3">
    <source>
        <dbReference type="ARBA" id="ARBA00022840"/>
    </source>
</evidence>
<evidence type="ECO:0000256" key="1">
    <source>
        <dbReference type="ARBA" id="ARBA00009018"/>
    </source>
</evidence>
<dbReference type="UniPathway" id="UPA00241">
    <property type="reaction ID" value="UER00356"/>
</dbReference>
<dbReference type="CDD" id="cd02022">
    <property type="entry name" value="DPCK"/>
    <property type="match status" value="1"/>
</dbReference>
<evidence type="ECO:0000256" key="5">
    <source>
        <dbReference type="HAMAP-Rule" id="MF_00376"/>
    </source>
</evidence>
<dbReference type="OrthoDB" id="9812943at2"/>
<evidence type="ECO:0000313" key="7">
    <source>
        <dbReference type="EMBL" id="QBP11110.1"/>
    </source>
</evidence>
<protein>
    <recommendedName>
        <fullName evidence="5 6">Dephospho-CoA kinase</fullName>
        <ecNumber evidence="5 6">2.7.1.24</ecNumber>
    </recommendedName>
    <alternativeName>
        <fullName evidence="5">Dephosphocoenzyme A kinase</fullName>
    </alternativeName>
</protein>
<organism evidence="7 8">
    <name type="scientific">Cupriavidus metallidurans</name>
    <dbReference type="NCBI Taxonomy" id="119219"/>
    <lineage>
        <taxon>Bacteria</taxon>
        <taxon>Pseudomonadati</taxon>
        <taxon>Pseudomonadota</taxon>
        <taxon>Betaproteobacteria</taxon>
        <taxon>Burkholderiales</taxon>
        <taxon>Burkholderiaceae</taxon>
        <taxon>Cupriavidus</taxon>
    </lineage>
</organism>
<dbReference type="PROSITE" id="PS51219">
    <property type="entry name" value="DPCK"/>
    <property type="match status" value="1"/>
</dbReference>
<dbReference type="GO" id="GO:0015937">
    <property type="term" value="P:coenzyme A biosynthetic process"/>
    <property type="evidence" value="ECO:0007669"/>
    <property type="project" value="UniProtKB-UniRule"/>
</dbReference>
<keyword evidence="5" id="KW-0963">Cytoplasm</keyword>
<dbReference type="EC" id="2.7.1.24" evidence="5 6"/>
<feature type="binding site" evidence="5">
    <location>
        <begin position="11"/>
        <end position="16"/>
    </location>
    <ligand>
        <name>ATP</name>
        <dbReference type="ChEBI" id="CHEBI:30616"/>
    </ligand>
</feature>
<evidence type="ECO:0000256" key="2">
    <source>
        <dbReference type="ARBA" id="ARBA00022741"/>
    </source>
</evidence>
<evidence type="ECO:0000313" key="8">
    <source>
        <dbReference type="Proteomes" id="UP000253772"/>
    </source>
</evidence>
<keyword evidence="5 7" id="KW-0418">Kinase</keyword>
<dbReference type="Proteomes" id="UP000253772">
    <property type="component" value="Chromosome c1"/>
</dbReference>
<dbReference type="AlphaFoldDB" id="A0A2L0XAD5"/>
<keyword evidence="2 5" id="KW-0547">Nucleotide-binding</keyword>
<reference evidence="7 8" key="1">
    <citation type="submission" date="2019-03" db="EMBL/GenBank/DDBJ databases">
        <title>Comparative insights into the high quality Complete genome sequence of highly metal resistant Cupriavidus metallidurans strain BS1 isolated from a gold-copper mine.</title>
        <authorList>
            <person name="Mazhar H.S."/>
            <person name="Rensing C."/>
        </authorList>
    </citation>
    <scope>NUCLEOTIDE SEQUENCE [LARGE SCALE GENOMIC DNA]</scope>
    <source>
        <strain evidence="7 8">BS1</strain>
    </source>
</reference>
<dbReference type="SUPFAM" id="SSF52540">
    <property type="entry name" value="P-loop containing nucleoside triphosphate hydrolases"/>
    <property type="match status" value="1"/>
</dbReference>
<dbReference type="NCBIfam" id="TIGR00152">
    <property type="entry name" value="dephospho-CoA kinase"/>
    <property type="match status" value="1"/>
</dbReference>
<dbReference type="GO" id="GO:0005524">
    <property type="term" value="F:ATP binding"/>
    <property type="evidence" value="ECO:0007669"/>
    <property type="project" value="UniProtKB-UniRule"/>
</dbReference>
<keyword evidence="4 5" id="KW-0173">Coenzyme A biosynthesis</keyword>
<keyword evidence="3 5" id="KW-0067">ATP-binding</keyword>
<comment type="catalytic activity">
    <reaction evidence="5">
        <text>3'-dephospho-CoA + ATP = ADP + CoA + H(+)</text>
        <dbReference type="Rhea" id="RHEA:18245"/>
        <dbReference type="ChEBI" id="CHEBI:15378"/>
        <dbReference type="ChEBI" id="CHEBI:30616"/>
        <dbReference type="ChEBI" id="CHEBI:57287"/>
        <dbReference type="ChEBI" id="CHEBI:57328"/>
        <dbReference type="ChEBI" id="CHEBI:456216"/>
        <dbReference type="EC" id="2.7.1.24"/>
    </reaction>
</comment>